<keyword evidence="11 24" id="KW-0812">Transmembrane</keyword>
<comment type="similarity">
    <text evidence="3">Belongs to the protein kinase superfamily. Ser/Thr protein kinase family.</text>
</comment>
<dbReference type="InterPro" id="IPR051809">
    <property type="entry name" value="Plant_receptor-like_S/T_kinase"/>
</dbReference>
<evidence type="ECO:0000256" key="7">
    <source>
        <dbReference type="ARBA" id="ARBA00022527"/>
    </source>
</evidence>
<keyword evidence="12 25" id="KW-0732">Signal</keyword>
<evidence type="ECO:0000256" key="9">
    <source>
        <dbReference type="ARBA" id="ARBA00022614"/>
    </source>
</evidence>
<keyword evidence="15 27" id="KW-0418">Kinase</keyword>
<comment type="catalytic activity">
    <reaction evidence="21">
        <text>L-threonyl-[protein] + ATP = O-phospho-L-threonyl-[protein] + ADP + H(+)</text>
        <dbReference type="Rhea" id="RHEA:46608"/>
        <dbReference type="Rhea" id="RHEA-COMP:11060"/>
        <dbReference type="Rhea" id="RHEA-COMP:11605"/>
        <dbReference type="ChEBI" id="CHEBI:15378"/>
        <dbReference type="ChEBI" id="CHEBI:30013"/>
        <dbReference type="ChEBI" id="CHEBI:30616"/>
        <dbReference type="ChEBI" id="CHEBI:61977"/>
        <dbReference type="ChEBI" id="CHEBI:456216"/>
        <dbReference type="EC" id="2.7.11.1"/>
    </reaction>
</comment>
<evidence type="ECO:0000256" key="19">
    <source>
        <dbReference type="ARBA" id="ARBA00023170"/>
    </source>
</evidence>
<evidence type="ECO:0000256" key="21">
    <source>
        <dbReference type="ARBA" id="ARBA00047899"/>
    </source>
</evidence>
<keyword evidence="16 23" id="KW-0067">ATP-binding</keyword>
<evidence type="ECO:0000313" key="27">
    <source>
        <dbReference type="EMBL" id="KAF7825805.1"/>
    </source>
</evidence>
<dbReference type="Gene3D" id="1.10.510.10">
    <property type="entry name" value="Transferase(Phosphotransferase) domain 1"/>
    <property type="match status" value="1"/>
</dbReference>
<name>A0A834TSR6_9FABA</name>
<evidence type="ECO:0000256" key="12">
    <source>
        <dbReference type="ARBA" id="ARBA00022729"/>
    </source>
</evidence>
<keyword evidence="19 27" id="KW-0675">Receptor</keyword>
<dbReference type="Pfam" id="PF08263">
    <property type="entry name" value="LRRNT_2"/>
    <property type="match status" value="1"/>
</dbReference>
<dbReference type="PANTHER" id="PTHR27008:SF592">
    <property type="entry name" value="LEUCINE-RICH REPEAT RECEPTOR-LIKE PROTEIN KINASE FAMILY PROTEIN-RELATED"/>
    <property type="match status" value="1"/>
</dbReference>
<evidence type="ECO:0000256" key="18">
    <source>
        <dbReference type="ARBA" id="ARBA00023136"/>
    </source>
</evidence>
<dbReference type="Pfam" id="PF00560">
    <property type="entry name" value="LRR_1"/>
    <property type="match status" value="5"/>
</dbReference>
<evidence type="ECO:0000256" key="2">
    <source>
        <dbReference type="ARBA" id="ARBA00004479"/>
    </source>
</evidence>
<dbReference type="PANTHER" id="PTHR27008">
    <property type="entry name" value="OS04G0122200 PROTEIN"/>
    <property type="match status" value="1"/>
</dbReference>
<evidence type="ECO:0000256" key="13">
    <source>
        <dbReference type="ARBA" id="ARBA00022737"/>
    </source>
</evidence>
<evidence type="ECO:0000256" key="4">
    <source>
        <dbReference type="ARBA" id="ARBA00009592"/>
    </source>
</evidence>
<dbReference type="InterPro" id="IPR013210">
    <property type="entry name" value="LRR_N_plant-typ"/>
</dbReference>
<evidence type="ECO:0000259" key="26">
    <source>
        <dbReference type="PROSITE" id="PS50011"/>
    </source>
</evidence>
<keyword evidence="6" id="KW-1003">Cell membrane</keyword>
<evidence type="ECO:0000256" key="24">
    <source>
        <dbReference type="SAM" id="Phobius"/>
    </source>
</evidence>
<dbReference type="EMBL" id="JAAIUW010000006">
    <property type="protein sequence ID" value="KAF7825805.1"/>
    <property type="molecule type" value="Genomic_DNA"/>
</dbReference>
<feature type="transmembrane region" description="Helical" evidence="24">
    <location>
        <begin position="479"/>
        <end position="502"/>
    </location>
</feature>
<evidence type="ECO:0000256" key="25">
    <source>
        <dbReference type="SAM" id="SignalP"/>
    </source>
</evidence>
<comment type="similarity">
    <text evidence="4">Belongs to the RLP family.</text>
</comment>
<evidence type="ECO:0000256" key="15">
    <source>
        <dbReference type="ARBA" id="ARBA00022777"/>
    </source>
</evidence>
<dbReference type="SUPFAM" id="SSF52058">
    <property type="entry name" value="L domain-like"/>
    <property type="match status" value="1"/>
</dbReference>
<feature type="chain" id="PRO_5032546799" description="non-specific serine/threonine protein kinase" evidence="25">
    <location>
        <begin position="28"/>
        <end position="856"/>
    </location>
</feature>
<keyword evidence="13" id="KW-0677">Repeat</keyword>
<dbReference type="SMART" id="SM00220">
    <property type="entry name" value="S_TKc"/>
    <property type="match status" value="1"/>
</dbReference>
<dbReference type="SUPFAM" id="SSF56112">
    <property type="entry name" value="Protein kinase-like (PK-like)"/>
    <property type="match status" value="1"/>
</dbReference>
<dbReference type="FunFam" id="3.80.10.10:FF:000095">
    <property type="entry name" value="LRR receptor-like serine/threonine-protein kinase GSO1"/>
    <property type="match status" value="1"/>
</dbReference>
<dbReference type="FunFam" id="1.10.510.10:FF:000358">
    <property type="entry name" value="Putative leucine-rich repeat receptor-like serine/threonine-protein kinase"/>
    <property type="match status" value="1"/>
</dbReference>
<keyword evidence="17 24" id="KW-1133">Transmembrane helix</keyword>
<evidence type="ECO:0000256" key="16">
    <source>
        <dbReference type="ARBA" id="ARBA00022840"/>
    </source>
</evidence>
<keyword evidence="14 23" id="KW-0547">Nucleotide-binding</keyword>
<feature type="binding site" evidence="23">
    <location>
        <position position="564"/>
    </location>
    <ligand>
        <name>ATP</name>
        <dbReference type="ChEBI" id="CHEBI:30616"/>
    </ligand>
</feature>
<keyword evidence="8" id="KW-0597">Phosphoprotein</keyword>
<dbReference type="Gene3D" id="3.80.10.10">
    <property type="entry name" value="Ribonuclease Inhibitor"/>
    <property type="match status" value="2"/>
</dbReference>
<evidence type="ECO:0000256" key="5">
    <source>
        <dbReference type="ARBA" id="ARBA00012513"/>
    </source>
</evidence>
<feature type="domain" description="Protein kinase" evidence="26">
    <location>
        <begin position="535"/>
        <end position="817"/>
    </location>
</feature>
<dbReference type="PROSITE" id="PS50011">
    <property type="entry name" value="PROTEIN_KINASE_DOM"/>
    <property type="match status" value="1"/>
</dbReference>
<keyword evidence="9" id="KW-0433">Leucine-rich repeat</keyword>
<dbReference type="GO" id="GO:0004674">
    <property type="term" value="F:protein serine/threonine kinase activity"/>
    <property type="evidence" value="ECO:0007669"/>
    <property type="project" value="UniProtKB-KW"/>
</dbReference>
<dbReference type="SUPFAM" id="SSF52047">
    <property type="entry name" value="RNI-like"/>
    <property type="match status" value="1"/>
</dbReference>
<organism evidence="27 28">
    <name type="scientific">Senna tora</name>
    <dbReference type="NCBI Taxonomy" id="362788"/>
    <lineage>
        <taxon>Eukaryota</taxon>
        <taxon>Viridiplantae</taxon>
        <taxon>Streptophyta</taxon>
        <taxon>Embryophyta</taxon>
        <taxon>Tracheophyta</taxon>
        <taxon>Spermatophyta</taxon>
        <taxon>Magnoliopsida</taxon>
        <taxon>eudicotyledons</taxon>
        <taxon>Gunneridae</taxon>
        <taxon>Pentapetalae</taxon>
        <taxon>rosids</taxon>
        <taxon>fabids</taxon>
        <taxon>Fabales</taxon>
        <taxon>Fabaceae</taxon>
        <taxon>Caesalpinioideae</taxon>
        <taxon>Cassia clade</taxon>
        <taxon>Senna</taxon>
    </lineage>
</organism>
<dbReference type="FunFam" id="3.30.200.20:FF:000432">
    <property type="entry name" value="LRR receptor-like serine/threonine-protein kinase EFR"/>
    <property type="match status" value="1"/>
</dbReference>
<dbReference type="InterPro" id="IPR008271">
    <property type="entry name" value="Ser/Thr_kinase_AS"/>
</dbReference>
<keyword evidence="28" id="KW-1185">Reference proteome</keyword>
<comment type="caution">
    <text evidence="27">The sequence shown here is derived from an EMBL/GenBank/DDBJ whole genome shotgun (WGS) entry which is preliminary data.</text>
</comment>
<dbReference type="InterPro" id="IPR000719">
    <property type="entry name" value="Prot_kinase_dom"/>
</dbReference>
<dbReference type="FunFam" id="3.80.10.10:FF:000275">
    <property type="entry name" value="Leucine-rich repeat receptor-like protein kinase"/>
    <property type="match status" value="1"/>
</dbReference>
<dbReference type="EC" id="2.7.11.1" evidence="5"/>
<dbReference type="InterPro" id="IPR032675">
    <property type="entry name" value="LRR_dom_sf"/>
</dbReference>
<keyword evidence="18 24" id="KW-0472">Membrane</keyword>
<comment type="subcellular location">
    <subcellularLocation>
        <location evidence="1">Cell membrane</location>
        <topology evidence="1">Single-pass membrane protein</topology>
    </subcellularLocation>
    <subcellularLocation>
        <location evidence="2">Membrane</location>
        <topology evidence="2">Single-pass type I membrane protein</topology>
    </subcellularLocation>
</comment>
<dbReference type="Proteomes" id="UP000634136">
    <property type="component" value="Unassembled WGS sequence"/>
</dbReference>
<dbReference type="PRINTS" id="PR00019">
    <property type="entry name" value="LEURICHRPT"/>
</dbReference>
<accession>A0A834TSR6</accession>
<evidence type="ECO:0000256" key="10">
    <source>
        <dbReference type="ARBA" id="ARBA00022679"/>
    </source>
</evidence>
<feature type="signal peptide" evidence="25">
    <location>
        <begin position="1"/>
        <end position="27"/>
    </location>
</feature>
<evidence type="ECO:0000256" key="22">
    <source>
        <dbReference type="ARBA" id="ARBA00048679"/>
    </source>
</evidence>
<gene>
    <name evidence="27" type="ORF">G2W53_016969</name>
</gene>
<dbReference type="GO" id="GO:0005886">
    <property type="term" value="C:plasma membrane"/>
    <property type="evidence" value="ECO:0007669"/>
    <property type="project" value="UniProtKB-SubCell"/>
</dbReference>
<dbReference type="InterPro" id="IPR001611">
    <property type="entry name" value="Leu-rich_rpt"/>
</dbReference>
<protein>
    <recommendedName>
        <fullName evidence="5">non-specific serine/threonine protein kinase</fullName>
        <ecNumber evidence="5">2.7.11.1</ecNumber>
    </recommendedName>
</protein>
<evidence type="ECO:0000256" key="23">
    <source>
        <dbReference type="PROSITE-ProRule" id="PRU10141"/>
    </source>
</evidence>
<evidence type="ECO:0000256" key="1">
    <source>
        <dbReference type="ARBA" id="ARBA00004162"/>
    </source>
</evidence>
<evidence type="ECO:0000256" key="17">
    <source>
        <dbReference type="ARBA" id="ARBA00022989"/>
    </source>
</evidence>
<keyword evidence="20" id="KW-0325">Glycoprotein</keyword>
<dbReference type="OrthoDB" id="676979at2759"/>
<evidence type="ECO:0000256" key="6">
    <source>
        <dbReference type="ARBA" id="ARBA00022475"/>
    </source>
</evidence>
<evidence type="ECO:0000256" key="20">
    <source>
        <dbReference type="ARBA" id="ARBA00023180"/>
    </source>
</evidence>
<keyword evidence="10" id="KW-0808">Transferase</keyword>
<evidence type="ECO:0000256" key="3">
    <source>
        <dbReference type="ARBA" id="ARBA00008684"/>
    </source>
</evidence>
<evidence type="ECO:0000256" key="14">
    <source>
        <dbReference type="ARBA" id="ARBA00022741"/>
    </source>
</evidence>
<dbReference type="GO" id="GO:0005524">
    <property type="term" value="F:ATP binding"/>
    <property type="evidence" value="ECO:0007669"/>
    <property type="project" value="UniProtKB-UniRule"/>
</dbReference>
<keyword evidence="7" id="KW-0723">Serine/threonine-protein kinase</keyword>
<dbReference type="Pfam" id="PF00069">
    <property type="entry name" value="Pkinase"/>
    <property type="match status" value="1"/>
</dbReference>
<reference evidence="27" key="1">
    <citation type="submission" date="2020-09" db="EMBL/GenBank/DDBJ databases">
        <title>Genome-Enabled Discovery of Anthraquinone Biosynthesis in Senna tora.</title>
        <authorList>
            <person name="Kang S.-H."/>
            <person name="Pandey R.P."/>
            <person name="Lee C.-M."/>
            <person name="Sim J.-S."/>
            <person name="Jeong J.-T."/>
            <person name="Choi B.-S."/>
            <person name="Jung M."/>
            <person name="Ginzburg D."/>
            <person name="Zhao K."/>
            <person name="Won S.Y."/>
            <person name="Oh T.-J."/>
            <person name="Yu Y."/>
            <person name="Kim N.-H."/>
            <person name="Lee O.R."/>
            <person name="Lee T.-H."/>
            <person name="Bashyal P."/>
            <person name="Kim T.-S."/>
            <person name="Lee W.-H."/>
            <person name="Kawkins C."/>
            <person name="Kim C.-K."/>
            <person name="Kim J.S."/>
            <person name="Ahn B.O."/>
            <person name="Rhee S.Y."/>
            <person name="Sohng J.K."/>
        </authorList>
    </citation>
    <scope>NUCLEOTIDE SEQUENCE</scope>
    <source>
        <tissue evidence="27">Leaf</tissue>
    </source>
</reference>
<sequence length="856" mass="94299">MAFPPISILIICLTLLWLQHIIPPASASGNESDYLALLKFQESISSDPNKILSSWNASNHYCNWHGITCGHKHQRITELKLQGYDLRGIISPHVGNLSFLRNLNLDTNYFHGEIPAELGRLFRLQNLSLMDNALTGEIPINLKGCTQLRVISASLNQLNGTRLPNNMFSTLFNLQDLEIAGNQISGSIPTSISNSSSLQILDISDNYFVGKVPSLGYLKDLRRLNLAFNNLGSGSNNDLGFITSLENCSKLEALSLSSNNFGGNLPNSIANLTTQLSELYLGGKIPPIFGKWKYLASLDLSENNLSGAIPLQIFSLSSLSKLLDLFHNSLNGSLPIEVGNLKALGTLDISENHLSGEIPRTIGECKSMENLYLQGNLFNGTMPSSLASLKGLIHLDLSQNNLSGSIPIGLQNILVLEYLNVSFNMLDGEVPTQGVFRNASAISVAGNNKLCGGIPKLHLSPCPCPVKFKKQSKYRHLKFMVIIICVAVCVCLLLSSILAIYWRRKRNKTSSSTAQTIGQLRMVSYQNLHIATEGFSTVNLIGSGSFGLVYKGRLEPDNKFVAVKVLNLQKKGANKSFISECNALKNVRHRNLVKILTCCSSIDYKGQEFKALVFEYMSNGSLENWLHPSSESGDLPRTLDLDRRLNILCDVASALHYLHHECEQPIIHCDLKPSNILLDEDMIVHVSDFGLASLVSTLNGVSKKLTSTTGIKGTIGYAPPEYGIGSEISTLGDVYSFGILVLEMLTGRRPTEEMFKGGLNLHSYVKAAYTNNLWEIVDSILLPMQVQEKTKSAMEEISIEEPIHKHPNEEKAIHSLFGIGLACSVESSKERLNMIDVTRDLNRIRNAFRSHEISRV</sequence>
<proteinExistence type="inferred from homology"/>
<dbReference type="PROSITE" id="PS00107">
    <property type="entry name" value="PROTEIN_KINASE_ATP"/>
    <property type="match status" value="1"/>
</dbReference>
<dbReference type="Gene3D" id="3.30.200.20">
    <property type="entry name" value="Phosphorylase Kinase, domain 1"/>
    <property type="match status" value="1"/>
</dbReference>
<dbReference type="InterPro" id="IPR017441">
    <property type="entry name" value="Protein_kinase_ATP_BS"/>
</dbReference>
<evidence type="ECO:0000313" key="28">
    <source>
        <dbReference type="Proteomes" id="UP000634136"/>
    </source>
</evidence>
<dbReference type="PROSITE" id="PS00108">
    <property type="entry name" value="PROTEIN_KINASE_ST"/>
    <property type="match status" value="1"/>
</dbReference>
<comment type="catalytic activity">
    <reaction evidence="22">
        <text>L-seryl-[protein] + ATP = O-phospho-L-seryl-[protein] + ADP + H(+)</text>
        <dbReference type="Rhea" id="RHEA:17989"/>
        <dbReference type="Rhea" id="RHEA-COMP:9863"/>
        <dbReference type="Rhea" id="RHEA-COMP:11604"/>
        <dbReference type="ChEBI" id="CHEBI:15378"/>
        <dbReference type="ChEBI" id="CHEBI:29999"/>
        <dbReference type="ChEBI" id="CHEBI:30616"/>
        <dbReference type="ChEBI" id="CHEBI:83421"/>
        <dbReference type="ChEBI" id="CHEBI:456216"/>
        <dbReference type="EC" id="2.7.11.1"/>
    </reaction>
</comment>
<evidence type="ECO:0000256" key="8">
    <source>
        <dbReference type="ARBA" id="ARBA00022553"/>
    </source>
</evidence>
<dbReference type="AlphaFoldDB" id="A0A834TSR6"/>
<dbReference type="InterPro" id="IPR011009">
    <property type="entry name" value="Kinase-like_dom_sf"/>
</dbReference>
<evidence type="ECO:0000256" key="11">
    <source>
        <dbReference type="ARBA" id="ARBA00022692"/>
    </source>
</evidence>